<reference evidence="22" key="1">
    <citation type="submission" date="2016-10" db="EMBL/GenBank/DDBJ databases">
        <authorList>
            <person name="Varghese N."/>
            <person name="Submissions S."/>
        </authorList>
    </citation>
    <scope>NUCLEOTIDE SEQUENCE [LARGE SCALE GENOMIC DNA]</scope>
    <source>
        <strain evidence="22">DSM 8987</strain>
    </source>
</reference>
<keyword evidence="10 20" id="KW-0479">Metal-binding</keyword>
<gene>
    <name evidence="21" type="ORF">SAMN05661003_10917</name>
</gene>
<feature type="active site" description="Nucleophile" evidence="19">
    <location>
        <position position="218"/>
    </location>
</feature>
<evidence type="ECO:0000256" key="17">
    <source>
        <dbReference type="ARBA" id="ARBA00023237"/>
    </source>
</evidence>
<keyword evidence="15" id="KW-0443">Lipid metabolism</keyword>
<dbReference type="GO" id="GO:0004623">
    <property type="term" value="F:phospholipase A2 activity"/>
    <property type="evidence" value="ECO:0007669"/>
    <property type="project" value="UniProtKB-EC"/>
</dbReference>
<evidence type="ECO:0000256" key="8">
    <source>
        <dbReference type="ARBA" id="ARBA00022452"/>
    </source>
</evidence>
<dbReference type="Proteomes" id="UP000243205">
    <property type="component" value="Unassembled WGS sequence"/>
</dbReference>
<sequence length="355" mass="39708">MQGLWSARIRGTGWGVAGLLALALLAGPLAQTVAAQLLSAEEAHCLVQVAESGLYDHLSIAQLRQRCCDPAARDEMLARLAQLEPAVSDLQRRGQAETLASRLPFALVAHRRNYLLPLTYDRQIAGSRCALAGEDIDRFEVKFQFSVKVPLWQQLFGSRVDLWAGYSQLSLWQAYNSDFSSPFRETNYAPELFLTLPEVLASLGLAGSRLSLGFIHESNGRGGSQSRSWNRLYADLALSRGPLTLHLKPWYRLPEERKARPTSSGGDDNPDIQRYLGYGELGLDYRLGRQLFALQWRNNLRRGDNKGAVQLEWIFPLTEHLHGYIQYFNGYGETLIDYNRSSNRLGLGVTLANGL</sequence>
<evidence type="ECO:0000256" key="16">
    <source>
        <dbReference type="ARBA" id="ARBA00023136"/>
    </source>
</evidence>
<organism evidence="21 22">
    <name type="scientific">Desulfuromonas thiophila</name>
    <dbReference type="NCBI Taxonomy" id="57664"/>
    <lineage>
        <taxon>Bacteria</taxon>
        <taxon>Pseudomonadati</taxon>
        <taxon>Thermodesulfobacteriota</taxon>
        <taxon>Desulfuromonadia</taxon>
        <taxon>Desulfuromonadales</taxon>
        <taxon>Desulfuromonadaceae</taxon>
        <taxon>Desulfuromonas</taxon>
    </lineage>
</organism>
<name>A0A1G7CDE3_9BACT</name>
<evidence type="ECO:0000256" key="6">
    <source>
        <dbReference type="ARBA" id="ARBA00013179"/>
    </source>
</evidence>
<accession>A0A1G7CDE3</accession>
<keyword evidence="16" id="KW-0472">Membrane</keyword>
<dbReference type="PANTHER" id="PTHR40457:SF1">
    <property type="entry name" value="PHOSPHOLIPASE A1"/>
    <property type="match status" value="1"/>
</dbReference>
<evidence type="ECO:0000313" key="22">
    <source>
        <dbReference type="Proteomes" id="UP000243205"/>
    </source>
</evidence>
<feature type="active site" description="Proton acceptor" evidence="19">
    <location>
        <position position="216"/>
    </location>
</feature>
<keyword evidence="12" id="KW-0378">Hydrolase</keyword>
<comment type="catalytic activity">
    <reaction evidence="1">
        <text>a 1,2-diacyl-sn-glycero-3-phosphocholine + H2O = a 2-acyl-sn-glycero-3-phosphocholine + a fatty acid + H(+)</text>
        <dbReference type="Rhea" id="RHEA:18689"/>
        <dbReference type="ChEBI" id="CHEBI:15377"/>
        <dbReference type="ChEBI" id="CHEBI:15378"/>
        <dbReference type="ChEBI" id="CHEBI:28868"/>
        <dbReference type="ChEBI" id="CHEBI:57643"/>
        <dbReference type="ChEBI" id="CHEBI:57875"/>
        <dbReference type="EC" id="3.1.1.32"/>
    </reaction>
</comment>
<dbReference type="STRING" id="57664.SAMN05661003_10917"/>
<proteinExistence type="inferred from homology"/>
<keyword evidence="17" id="KW-0998">Cell outer membrane</keyword>
<feature type="binding site" description="in dimeric form" evidence="20">
    <location>
        <position position="221"/>
    </location>
    <ligand>
        <name>Ca(2+)</name>
        <dbReference type="ChEBI" id="CHEBI:29108"/>
        <label>1</label>
    </ligand>
</feature>
<evidence type="ECO:0000256" key="7">
    <source>
        <dbReference type="ARBA" id="ARBA00013278"/>
    </source>
</evidence>
<keyword evidence="8" id="KW-1134">Transmembrane beta strand</keyword>
<evidence type="ECO:0000256" key="19">
    <source>
        <dbReference type="PIRSR" id="PIRSR603187-1"/>
    </source>
</evidence>
<dbReference type="CDD" id="cd00541">
    <property type="entry name" value="OMPLA"/>
    <property type="match status" value="1"/>
</dbReference>
<keyword evidence="22" id="KW-1185">Reference proteome</keyword>
<evidence type="ECO:0000256" key="18">
    <source>
        <dbReference type="ARBA" id="ARBA00032375"/>
    </source>
</evidence>
<evidence type="ECO:0000256" key="13">
    <source>
        <dbReference type="ARBA" id="ARBA00022837"/>
    </source>
</evidence>
<dbReference type="SUPFAM" id="SSF56931">
    <property type="entry name" value="Outer membrane phospholipase A (OMPLA)"/>
    <property type="match status" value="1"/>
</dbReference>
<dbReference type="EC" id="3.1.1.4" evidence="7"/>
<keyword evidence="13 20" id="KW-0106">Calcium</keyword>
<comment type="catalytic activity">
    <reaction evidence="2">
        <text>a 1,2-diacyl-sn-glycero-3-phosphocholine + H2O = a 1-acyl-sn-glycero-3-phosphocholine + a fatty acid + H(+)</text>
        <dbReference type="Rhea" id="RHEA:15801"/>
        <dbReference type="ChEBI" id="CHEBI:15377"/>
        <dbReference type="ChEBI" id="CHEBI:15378"/>
        <dbReference type="ChEBI" id="CHEBI:28868"/>
        <dbReference type="ChEBI" id="CHEBI:57643"/>
        <dbReference type="ChEBI" id="CHEBI:58168"/>
        <dbReference type="EC" id="3.1.1.4"/>
    </reaction>
</comment>
<dbReference type="Pfam" id="PF02253">
    <property type="entry name" value="PLA1"/>
    <property type="match status" value="1"/>
</dbReference>
<dbReference type="EC" id="3.1.1.32" evidence="6"/>
<evidence type="ECO:0000256" key="11">
    <source>
        <dbReference type="ARBA" id="ARBA00022729"/>
    </source>
</evidence>
<comment type="subcellular location">
    <subcellularLocation>
        <location evidence="3">Cell outer membrane</location>
        <topology evidence="3">Multi-pass membrane protein</topology>
    </subcellularLocation>
</comment>
<dbReference type="InterPro" id="IPR003187">
    <property type="entry name" value="PLipase_A1"/>
</dbReference>
<keyword evidence="14" id="KW-0442">Lipid degradation</keyword>
<evidence type="ECO:0000256" key="5">
    <source>
        <dbReference type="ARBA" id="ARBA00011702"/>
    </source>
</evidence>
<dbReference type="AlphaFoldDB" id="A0A1G7CDE3"/>
<keyword evidence="9" id="KW-0812">Transmembrane</keyword>
<evidence type="ECO:0000256" key="1">
    <source>
        <dbReference type="ARBA" id="ARBA00000111"/>
    </source>
</evidence>
<evidence type="ECO:0000256" key="15">
    <source>
        <dbReference type="ARBA" id="ARBA00023098"/>
    </source>
</evidence>
<feature type="binding site" description="in dimeric form" evidence="20">
    <location>
        <position position="226"/>
    </location>
    <ligand>
        <name>Ca(2+)</name>
        <dbReference type="ChEBI" id="CHEBI:29108"/>
        <label>1</label>
    </ligand>
</feature>
<comment type="cofactor">
    <cofactor evidence="20">
        <name>Ca(2+)</name>
        <dbReference type="ChEBI" id="CHEBI:29108"/>
    </cofactor>
    <text evidence="20">Binds 1 Ca(2+) ion per monomer.</text>
</comment>
<dbReference type="GO" id="GO:0008970">
    <property type="term" value="F:phospholipase A1 activity"/>
    <property type="evidence" value="ECO:0007669"/>
    <property type="project" value="UniProtKB-EC"/>
</dbReference>
<dbReference type="Gene3D" id="2.40.230.10">
    <property type="entry name" value="Phospholipase A1"/>
    <property type="match status" value="1"/>
</dbReference>
<comment type="subunit">
    <text evidence="5">Homodimer; dimerization is reversible, and the dimeric form is the active one.</text>
</comment>
<evidence type="ECO:0000256" key="3">
    <source>
        <dbReference type="ARBA" id="ARBA00004571"/>
    </source>
</evidence>
<dbReference type="PRINTS" id="PR01486">
    <property type="entry name" value="PHPHLIPASEA1"/>
</dbReference>
<dbReference type="EMBL" id="FNAQ01000009">
    <property type="protein sequence ID" value="SDE36425.1"/>
    <property type="molecule type" value="Genomic_DNA"/>
</dbReference>
<evidence type="ECO:0000256" key="10">
    <source>
        <dbReference type="ARBA" id="ARBA00022723"/>
    </source>
</evidence>
<feature type="binding site" description="in dimeric form" evidence="20">
    <location>
        <position position="180"/>
    </location>
    <ligand>
        <name>Ca(2+)</name>
        <dbReference type="ChEBI" id="CHEBI:29108"/>
        <label>1</label>
    </ligand>
</feature>
<dbReference type="InterPro" id="IPR036541">
    <property type="entry name" value="PLipase_A1_sf"/>
</dbReference>
<evidence type="ECO:0000256" key="12">
    <source>
        <dbReference type="ARBA" id="ARBA00022801"/>
    </source>
</evidence>
<evidence type="ECO:0000256" key="20">
    <source>
        <dbReference type="PIRSR" id="PIRSR603187-2"/>
    </source>
</evidence>
<evidence type="ECO:0000313" key="21">
    <source>
        <dbReference type="EMBL" id="SDE36425.1"/>
    </source>
</evidence>
<protein>
    <recommendedName>
        <fullName evidence="18">Phosphatidylcholine 1-acylhydrolase</fullName>
        <ecNumber evidence="6">3.1.1.32</ecNumber>
        <ecNumber evidence="7">3.1.1.4</ecNumber>
    </recommendedName>
</protein>
<feature type="binding site" description="in dimeric form" evidence="20">
    <location>
        <position position="268"/>
    </location>
    <ligand>
        <name>Ca(2+)</name>
        <dbReference type="ChEBI" id="CHEBI:29108"/>
        <label>1</label>
    </ligand>
</feature>
<dbReference type="GO" id="GO:0005509">
    <property type="term" value="F:calcium ion binding"/>
    <property type="evidence" value="ECO:0007669"/>
    <property type="project" value="TreeGrafter"/>
</dbReference>
<keyword evidence="11" id="KW-0732">Signal</keyword>
<evidence type="ECO:0000256" key="14">
    <source>
        <dbReference type="ARBA" id="ARBA00022963"/>
    </source>
</evidence>
<evidence type="ECO:0000256" key="4">
    <source>
        <dbReference type="ARBA" id="ARBA00010525"/>
    </source>
</evidence>
<comment type="similarity">
    <text evidence="4">Belongs to the phospholipase A1 family.</text>
</comment>
<dbReference type="GO" id="GO:0016042">
    <property type="term" value="P:lipid catabolic process"/>
    <property type="evidence" value="ECO:0007669"/>
    <property type="project" value="UniProtKB-KW"/>
</dbReference>
<dbReference type="GO" id="GO:0009279">
    <property type="term" value="C:cell outer membrane"/>
    <property type="evidence" value="ECO:0007669"/>
    <property type="project" value="UniProtKB-SubCell"/>
</dbReference>
<evidence type="ECO:0000256" key="9">
    <source>
        <dbReference type="ARBA" id="ARBA00022692"/>
    </source>
</evidence>
<dbReference type="PANTHER" id="PTHR40457">
    <property type="entry name" value="PHOSPHOLIPASE A1"/>
    <property type="match status" value="1"/>
</dbReference>
<evidence type="ECO:0000256" key="2">
    <source>
        <dbReference type="ARBA" id="ARBA00001604"/>
    </source>
</evidence>